<reference evidence="1" key="1">
    <citation type="submission" date="2018-05" db="EMBL/GenBank/DDBJ databases">
        <authorList>
            <person name="Lanie J.A."/>
            <person name="Ng W.-L."/>
            <person name="Kazmierczak K.M."/>
            <person name="Andrzejewski T.M."/>
            <person name="Davidsen T.M."/>
            <person name="Wayne K.J."/>
            <person name="Tettelin H."/>
            <person name="Glass J.I."/>
            <person name="Rusch D."/>
            <person name="Podicherti R."/>
            <person name="Tsui H.-C.T."/>
            <person name="Winkler M.E."/>
        </authorList>
    </citation>
    <scope>NUCLEOTIDE SEQUENCE</scope>
</reference>
<evidence type="ECO:0000313" key="1">
    <source>
        <dbReference type="EMBL" id="SVD89893.1"/>
    </source>
</evidence>
<dbReference type="EMBL" id="UINC01180606">
    <property type="protein sequence ID" value="SVD89893.1"/>
    <property type="molecule type" value="Genomic_DNA"/>
</dbReference>
<dbReference type="Gene3D" id="3.40.50.1110">
    <property type="entry name" value="SGNH hydrolase"/>
    <property type="match status" value="1"/>
</dbReference>
<proteinExistence type="predicted"/>
<dbReference type="SUPFAM" id="SSF52266">
    <property type="entry name" value="SGNH hydrolase"/>
    <property type="match status" value="1"/>
</dbReference>
<protein>
    <submittedName>
        <fullName evidence="1">Uncharacterized protein</fullName>
    </submittedName>
</protein>
<organism evidence="1">
    <name type="scientific">marine metagenome</name>
    <dbReference type="NCBI Taxonomy" id="408172"/>
    <lineage>
        <taxon>unclassified sequences</taxon>
        <taxon>metagenomes</taxon>
        <taxon>ecological metagenomes</taxon>
    </lineage>
</organism>
<sequence>VPGEDPLDLGLKVKDRNAALAKYASAIRQIARDRNLPLVDLFAALSGKSVTSDGLLLSGKGHQLAAQAFAKQLGFSPKLSANTEPLRQAILKKNALWRQYWFPSNWAFLYGNRQTQPSSRSHLNRSYRWFPEEIQGILPEIEQLERAILKEAQRFPE</sequence>
<dbReference type="AlphaFoldDB" id="A0A382Z366"/>
<dbReference type="InterPro" id="IPR036514">
    <property type="entry name" value="SGNH_hydro_sf"/>
</dbReference>
<accession>A0A382Z366</accession>
<feature type="non-terminal residue" evidence="1">
    <location>
        <position position="1"/>
    </location>
</feature>
<gene>
    <name evidence="1" type="ORF">METZ01_LOCUS442747</name>
</gene>
<name>A0A382Z366_9ZZZZ</name>